<dbReference type="InterPro" id="IPR005662">
    <property type="entry name" value="GTPase_Era-like"/>
</dbReference>
<accession>A0ABP9U6D2</accession>
<keyword evidence="5 6" id="KW-0342">GTP-binding</keyword>
<evidence type="ECO:0000256" key="4">
    <source>
        <dbReference type="ARBA" id="ARBA00022884"/>
    </source>
</evidence>
<keyword evidence="3 6" id="KW-0547">Nucleotide-binding</keyword>
<feature type="region of interest" description="G2" evidence="7">
    <location>
        <begin position="43"/>
        <end position="47"/>
    </location>
</feature>
<feature type="region of interest" description="G1" evidence="7">
    <location>
        <begin position="17"/>
        <end position="24"/>
    </location>
</feature>
<keyword evidence="6" id="KW-0690">Ribosome biogenesis</keyword>
<feature type="region of interest" description="G3" evidence="7">
    <location>
        <begin position="64"/>
        <end position="67"/>
    </location>
</feature>
<dbReference type="InterPro" id="IPR009019">
    <property type="entry name" value="KH_sf_prok-type"/>
</dbReference>
<evidence type="ECO:0000256" key="2">
    <source>
        <dbReference type="ARBA" id="ARBA00020484"/>
    </source>
</evidence>
<dbReference type="PROSITE" id="PS51713">
    <property type="entry name" value="G_ERA"/>
    <property type="match status" value="1"/>
</dbReference>
<comment type="subunit">
    <text evidence="6">Monomer.</text>
</comment>
<protein>
    <recommendedName>
        <fullName evidence="2 6">GTPase Era</fullName>
    </recommendedName>
</protein>
<evidence type="ECO:0000256" key="8">
    <source>
        <dbReference type="RuleBase" id="RU003761"/>
    </source>
</evidence>
<dbReference type="RefSeq" id="WP_353289514.1">
    <property type="nucleotide sequence ID" value="NZ_BAABQM010000001.1"/>
</dbReference>
<dbReference type="InterPro" id="IPR027417">
    <property type="entry name" value="P-loop_NTPase"/>
</dbReference>
<evidence type="ECO:0000313" key="11">
    <source>
        <dbReference type="EMBL" id="GAA5414349.1"/>
    </source>
</evidence>
<dbReference type="InterPro" id="IPR015946">
    <property type="entry name" value="KH_dom-like_a/b"/>
</dbReference>
<dbReference type="Gene3D" id="3.40.50.300">
    <property type="entry name" value="P-loop containing nucleotide triphosphate hydrolases"/>
    <property type="match status" value="1"/>
</dbReference>
<comment type="similarity">
    <text evidence="1 6 7 8">Belongs to the TRAFAC class TrmE-Era-EngA-EngB-Septin-like GTPase superfamily. Era GTPase family.</text>
</comment>
<feature type="binding site" evidence="6">
    <location>
        <begin position="127"/>
        <end position="130"/>
    </location>
    <ligand>
        <name>GTP</name>
        <dbReference type="ChEBI" id="CHEBI:37565"/>
    </ligand>
</feature>
<dbReference type="SUPFAM" id="SSF54814">
    <property type="entry name" value="Prokaryotic type KH domain (KH-domain type II)"/>
    <property type="match status" value="1"/>
</dbReference>
<dbReference type="InterPro" id="IPR030388">
    <property type="entry name" value="G_ERA_dom"/>
</dbReference>
<dbReference type="InterPro" id="IPR004044">
    <property type="entry name" value="KH_dom_type_2"/>
</dbReference>
<comment type="subcellular location">
    <subcellularLocation>
        <location evidence="6">Cytoplasm</location>
    </subcellularLocation>
    <subcellularLocation>
        <location evidence="6">Cell membrane</location>
        <topology evidence="6">Peripheral membrane protein</topology>
    </subcellularLocation>
</comment>
<dbReference type="InterPro" id="IPR006073">
    <property type="entry name" value="GTP-bd"/>
</dbReference>
<dbReference type="PANTHER" id="PTHR42698:SF1">
    <property type="entry name" value="GTPASE ERA, MITOCHONDRIAL"/>
    <property type="match status" value="1"/>
</dbReference>
<dbReference type="NCBIfam" id="TIGR00231">
    <property type="entry name" value="small_GTP"/>
    <property type="match status" value="1"/>
</dbReference>
<evidence type="ECO:0000259" key="9">
    <source>
        <dbReference type="PROSITE" id="PS50823"/>
    </source>
</evidence>
<feature type="binding site" evidence="6">
    <location>
        <begin position="64"/>
        <end position="68"/>
    </location>
    <ligand>
        <name>GTP</name>
        <dbReference type="ChEBI" id="CHEBI:37565"/>
    </ligand>
</feature>
<dbReference type="Proteomes" id="UP001449582">
    <property type="component" value="Unassembled WGS sequence"/>
</dbReference>
<evidence type="ECO:0000259" key="10">
    <source>
        <dbReference type="PROSITE" id="PS51713"/>
    </source>
</evidence>
<evidence type="ECO:0000313" key="12">
    <source>
        <dbReference type="Proteomes" id="UP001449582"/>
    </source>
</evidence>
<keyword evidence="6" id="KW-0963">Cytoplasm</keyword>
<dbReference type="Pfam" id="PF07650">
    <property type="entry name" value="KH_2"/>
    <property type="match status" value="1"/>
</dbReference>
<dbReference type="Gene3D" id="3.30.300.20">
    <property type="match status" value="1"/>
</dbReference>
<dbReference type="PROSITE" id="PS50823">
    <property type="entry name" value="KH_TYPE_2"/>
    <property type="match status" value="1"/>
</dbReference>
<proteinExistence type="inferred from homology"/>
<dbReference type="NCBIfam" id="NF000908">
    <property type="entry name" value="PRK00089.1"/>
    <property type="match status" value="1"/>
</dbReference>
<comment type="caution">
    <text evidence="11">The sequence shown here is derived from an EMBL/GenBank/DDBJ whole genome shotgun (WGS) entry which is preliminary data.</text>
</comment>
<feature type="binding site" evidence="6">
    <location>
        <begin position="17"/>
        <end position="24"/>
    </location>
    <ligand>
        <name>GTP</name>
        <dbReference type="ChEBI" id="CHEBI:37565"/>
    </ligand>
</feature>
<dbReference type="HAMAP" id="MF_00367">
    <property type="entry name" value="GTPase_Era"/>
    <property type="match status" value="1"/>
</dbReference>
<name>A0ABP9U6D2_9BACT</name>
<sequence length="302" mass="34425">MELEAIKKYIGNIAIVGKPNVGKSTLINAIFNEKISIVNQKPQTTRDKIDAVYNRGEFYLTFMDTPGFHVPRNKLDVFLNSQAKASLKEANVVYFLTDITRPIDDEDLDLLNFVKDYGVENIILVITKAETSTQDKIDERIFDWKAHADFKESIIISALHKINIDKLLNITKPFLDYQDVYVNENESTLQEDNFLVKEIVREQCLNLLNKEVPYGVAVMVESASYNAETNVYNIDAAIVVEKDSQKAIVIGKSGSMIKKIGTAARQQLLEIYDSKINLKLFVKVDKDWRDNAQKLKEFGYSK</sequence>
<keyword evidence="6" id="KW-1003">Cell membrane</keyword>
<keyword evidence="6" id="KW-0472">Membrane</keyword>
<evidence type="ECO:0000256" key="6">
    <source>
        <dbReference type="HAMAP-Rule" id="MF_00367"/>
    </source>
</evidence>
<dbReference type="EMBL" id="BAABQM010000001">
    <property type="protein sequence ID" value="GAA5414349.1"/>
    <property type="molecule type" value="Genomic_DNA"/>
</dbReference>
<keyword evidence="6" id="KW-0699">rRNA-binding</keyword>
<dbReference type="InterPro" id="IPR005225">
    <property type="entry name" value="Small_GTP-bd"/>
</dbReference>
<evidence type="ECO:0000256" key="3">
    <source>
        <dbReference type="ARBA" id="ARBA00022741"/>
    </source>
</evidence>
<feature type="domain" description="KH type-2" evidence="9">
    <location>
        <begin position="208"/>
        <end position="286"/>
    </location>
</feature>
<evidence type="ECO:0000256" key="7">
    <source>
        <dbReference type="PROSITE-ProRule" id="PRU01050"/>
    </source>
</evidence>
<comment type="function">
    <text evidence="6">An essential GTPase that binds both GDP and GTP, with rapid nucleotide exchange. Plays a role in 16S rRNA processing and 30S ribosomal subunit biogenesis and possibly also in cell cycle regulation and energy metabolism.</text>
</comment>
<dbReference type="CDD" id="cd04163">
    <property type="entry name" value="Era"/>
    <property type="match status" value="1"/>
</dbReference>
<evidence type="ECO:0000256" key="1">
    <source>
        <dbReference type="ARBA" id="ARBA00007921"/>
    </source>
</evidence>
<feature type="region of interest" description="G5" evidence="7">
    <location>
        <begin position="156"/>
        <end position="158"/>
    </location>
</feature>
<dbReference type="PANTHER" id="PTHR42698">
    <property type="entry name" value="GTPASE ERA"/>
    <property type="match status" value="1"/>
</dbReference>
<dbReference type="SUPFAM" id="SSF52540">
    <property type="entry name" value="P-loop containing nucleoside triphosphate hydrolases"/>
    <property type="match status" value="1"/>
</dbReference>
<organism evidence="11 12">
    <name type="scientific">Ureaplasma ceti</name>
    <dbReference type="NCBI Taxonomy" id="3119530"/>
    <lineage>
        <taxon>Bacteria</taxon>
        <taxon>Bacillati</taxon>
        <taxon>Mycoplasmatota</taxon>
        <taxon>Mycoplasmoidales</taxon>
        <taxon>Mycoplasmoidaceae</taxon>
        <taxon>Ureaplasma</taxon>
    </lineage>
</organism>
<dbReference type="Pfam" id="PF01926">
    <property type="entry name" value="MMR_HSR1"/>
    <property type="match status" value="1"/>
</dbReference>
<feature type="region of interest" description="G4" evidence="7">
    <location>
        <begin position="127"/>
        <end position="130"/>
    </location>
</feature>
<keyword evidence="12" id="KW-1185">Reference proteome</keyword>
<feature type="domain" description="Era-type G" evidence="10">
    <location>
        <begin position="9"/>
        <end position="177"/>
    </location>
</feature>
<gene>
    <name evidence="6 11" type="primary">era</name>
    <name evidence="11" type="ORF">UREOM_0600</name>
</gene>
<dbReference type="PRINTS" id="PR00326">
    <property type="entry name" value="GTP1OBG"/>
</dbReference>
<dbReference type="CDD" id="cd22534">
    <property type="entry name" value="KH-II_Era"/>
    <property type="match status" value="1"/>
</dbReference>
<evidence type="ECO:0000256" key="5">
    <source>
        <dbReference type="ARBA" id="ARBA00023134"/>
    </source>
</evidence>
<keyword evidence="4 6" id="KW-0694">RNA-binding</keyword>
<dbReference type="NCBIfam" id="TIGR00436">
    <property type="entry name" value="era"/>
    <property type="match status" value="1"/>
</dbReference>
<reference evidence="11" key="1">
    <citation type="submission" date="2024-02" db="EMBL/GenBank/DDBJ databases">
        <title>Draft genome sequence of new strains in genus Ureaplasma.</title>
        <authorList>
            <person name="Nakajima Y."/>
            <person name="Segawa T."/>
        </authorList>
    </citation>
    <scope>NUCLEOTIDE SEQUENCE [LARGE SCALE GENOMIC DNA]</scope>
    <source>
        <strain evidence="11">OM1</strain>
    </source>
</reference>